<comment type="caution">
    <text evidence="4">The sequence shown here is derived from an EMBL/GenBank/DDBJ whole genome shotgun (WGS) entry which is preliminary data.</text>
</comment>
<keyword evidence="5" id="KW-1185">Reference proteome</keyword>
<reference evidence="4" key="1">
    <citation type="submission" date="2021-11" db="EMBL/GenBank/DDBJ databases">
        <title>Halomonas sp., isolated from a coastal aquaculture zone in Dongshan Bay.</title>
        <authorList>
            <person name="Lin W."/>
        </authorList>
    </citation>
    <scope>NUCLEOTIDE SEQUENCE</scope>
    <source>
        <strain evidence="4">Yzlin-01</strain>
    </source>
</reference>
<evidence type="ECO:0000256" key="2">
    <source>
        <dbReference type="ARBA" id="ARBA00023002"/>
    </source>
</evidence>
<dbReference type="SMART" id="SM00822">
    <property type="entry name" value="PKS_KR"/>
    <property type="match status" value="1"/>
</dbReference>
<organism evidence="4 5">
    <name type="scientific">Halomonas dongshanensis</name>
    <dbReference type="NCBI Taxonomy" id="2890835"/>
    <lineage>
        <taxon>Bacteria</taxon>
        <taxon>Pseudomonadati</taxon>
        <taxon>Pseudomonadota</taxon>
        <taxon>Gammaproteobacteria</taxon>
        <taxon>Oceanospirillales</taxon>
        <taxon>Halomonadaceae</taxon>
        <taxon>Halomonas</taxon>
    </lineage>
</organism>
<dbReference type="SUPFAM" id="SSF51735">
    <property type="entry name" value="NAD(P)-binding Rossmann-fold domains"/>
    <property type="match status" value="1"/>
</dbReference>
<feature type="domain" description="Ketoreductase" evidence="3">
    <location>
        <begin position="21"/>
        <end position="200"/>
    </location>
</feature>
<dbReference type="PANTHER" id="PTHR42760:SF133">
    <property type="entry name" value="3-OXOACYL-[ACYL-CARRIER-PROTEIN] REDUCTASE"/>
    <property type="match status" value="1"/>
</dbReference>
<comment type="similarity">
    <text evidence="1">Belongs to the short-chain dehydrogenases/reductases (SDR) family.</text>
</comment>
<proteinExistence type="inferred from homology"/>
<dbReference type="InterPro" id="IPR002347">
    <property type="entry name" value="SDR_fam"/>
</dbReference>
<sequence>MHSSSDTRRMAMPIFADLSGIHVFITGGGSGIGAALVEGFLAQGAKVSFVDLIDATPFCQAMNAAYTKAPLGIVCDVRDVSALQAAIEQAREQQGPIGVLINNAALDTRHRLDEWSQAQWDDALAINLRPHFFTAQAVAEDMRAQGGGAIVNLSSNSVQLGLAGYPSYVAAKAGIAGLTRALARELGPDGIRVNTLVPGWVMTERQREKWVNEKDLNACLAQQCLKEAIAVVDMVGPCLFLASNAARMMTGQELIVDGGRA</sequence>
<dbReference type="Proteomes" id="UP001165542">
    <property type="component" value="Unassembled WGS sequence"/>
</dbReference>
<dbReference type="InterPro" id="IPR057326">
    <property type="entry name" value="KR_dom"/>
</dbReference>
<dbReference type="PANTHER" id="PTHR42760">
    <property type="entry name" value="SHORT-CHAIN DEHYDROGENASES/REDUCTASES FAMILY MEMBER"/>
    <property type="match status" value="1"/>
</dbReference>
<keyword evidence="2" id="KW-0560">Oxidoreductase</keyword>
<evidence type="ECO:0000259" key="3">
    <source>
        <dbReference type="SMART" id="SM00822"/>
    </source>
</evidence>
<dbReference type="PRINTS" id="PR00080">
    <property type="entry name" value="SDRFAMILY"/>
</dbReference>
<dbReference type="Pfam" id="PF13561">
    <property type="entry name" value="adh_short_C2"/>
    <property type="match status" value="1"/>
</dbReference>
<dbReference type="InterPro" id="IPR036291">
    <property type="entry name" value="NAD(P)-bd_dom_sf"/>
</dbReference>
<accession>A0ABT2ECP1</accession>
<gene>
    <name evidence="4" type="ORF">LLY24_08035</name>
</gene>
<protein>
    <submittedName>
        <fullName evidence="4">SDR family oxidoreductase</fullName>
    </submittedName>
</protein>
<name>A0ABT2ECP1_9GAMM</name>
<dbReference type="Gene3D" id="3.40.50.720">
    <property type="entry name" value="NAD(P)-binding Rossmann-like Domain"/>
    <property type="match status" value="1"/>
</dbReference>
<dbReference type="RefSeq" id="WP_259035771.1">
    <property type="nucleotide sequence ID" value="NZ_JAJISC010000003.1"/>
</dbReference>
<dbReference type="EMBL" id="JAJISC010000003">
    <property type="protein sequence ID" value="MCS2609264.1"/>
    <property type="molecule type" value="Genomic_DNA"/>
</dbReference>
<dbReference type="PROSITE" id="PS00061">
    <property type="entry name" value="ADH_SHORT"/>
    <property type="match status" value="1"/>
</dbReference>
<evidence type="ECO:0000313" key="5">
    <source>
        <dbReference type="Proteomes" id="UP001165542"/>
    </source>
</evidence>
<dbReference type="PRINTS" id="PR00081">
    <property type="entry name" value="GDHRDH"/>
</dbReference>
<evidence type="ECO:0000256" key="1">
    <source>
        <dbReference type="ARBA" id="ARBA00006484"/>
    </source>
</evidence>
<evidence type="ECO:0000313" key="4">
    <source>
        <dbReference type="EMBL" id="MCS2609264.1"/>
    </source>
</evidence>
<dbReference type="InterPro" id="IPR020904">
    <property type="entry name" value="Sc_DH/Rdtase_CS"/>
</dbReference>
<dbReference type="CDD" id="cd05233">
    <property type="entry name" value="SDR_c"/>
    <property type="match status" value="1"/>
</dbReference>